<dbReference type="Pfam" id="PF19940">
    <property type="entry name" value="DUF6402"/>
    <property type="match status" value="1"/>
</dbReference>
<name>A0ABX9C5H2_9BURK</name>
<keyword evidence="3" id="KW-1185">Reference proteome</keyword>
<feature type="compositionally biased region" description="Basic and acidic residues" evidence="1">
    <location>
        <begin position="68"/>
        <end position="94"/>
    </location>
</feature>
<gene>
    <name evidence="2" type="ORF">RB24_06185</name>
</gene>
<feature type="region of interest" description="Disordered" evidence="1">
    <location>
        <begin position="1"/>
        <end position="109"/>
    </location>
</feature>
<dbReference type="EMBL" id="JUGD01000007">
    <property type="protein sequence ID" value="RAM65548.1"/>
    <property type="molecule type" value="Genomic_DNA"/>
</dbReference>
<evidence type="ECO:0000256" key="1">
    <source>
        <dbReference type="SAM" id="MobiDB-lite"/>
    </source>
</evidence>
<protein>
    <submittedName>
        <fullName evidence="2">Uncharacterized protein</fullName>
    </submittedName>
</protein>
<evidence type="ECO:0000313" key="3">
    <source>
        <dbReference type="Proteomes" id="UP000248631"/>
    </source>
</evidence>
<reference evidence="2 3" key="1">
    <citation type="submission" date="2014-12" db="EMBL/GenBank/DDBJ databases">
        <title>Complete genome sequence of Herbaspirillum rubrisubalbicans Os38.</title>
        <authorList>
            <person name="Chen M."/>
            <person name="An Q."/>
        </authorList>
    </citation>
    <scope>NUCLEOTIDE SEQUENCE [LARGE SCALE GENOMIC DNA]</scope>
    <source>
        <strain evidence="2 3">Os38</strain>
    </source>
</reference>
<dbReference type="RefSeq" id="WP_171939437.1">
    <property type="nucleotide sequence ID" value="NZ_JUGD01000007.1"/>
</dbReference>
<evidence type="ECO:0000313" key="2">
    <source>
        <dbReference type="EMBL" id="RAM65548.1"/>
    </source>
</evidence>
<dbReference type="Proteomes" id="UP000248631">
    <property type="component" value="Unassembled WGS sequence"/>
</dbReference>
<proteinExistence type="predicted"/>
<dbReference type="InterPro" id="IPR045646">
    <property type="entry name" value="DUF6402"/>
</dbReference>
<organism evidence="2 3">
    <name type="scientific">Herbaspirillum rubrisubalbicans</name>
    <dbReference type="NCBI Taxonomy" id="80842"/>
    <lineage>
        <taxon>Bacteria</taxon>
        <taxon>Pseudomonadati</taxon>
        <taxon>Pseudomonadota</taxon>
        <taxon>Betaproteobacteria</taxon>
        <taxon>Burkholderiales</taxon>
        <taxon>Oxalobacteraceae</taxon>
        <taxon>Herbaspirillum</taxon>
    </lineage>
</organism>
<accession>A0ABX9C5H2</accession>
<comment type="caution">
    <text evidence="2">The sequence shown here is derived from an EMBL/GenBank/DDBJ whole genome shotgun (WGS) entry which is preliminary data.</text>
</comment>
<sequence>MVSRKLPYYQLERSSRPSKGSVLRFRRAERGCVPLESPSRVSLDRPAPGREKSRSVSSSHDVQPKGSGAEETKVVRAKKDERQTKEERFPKRPELSASEEPMLETCENPPVFDLQDIPSVMEKIGWPVAATLARSWFSREKHVYNNDSASVQPIDDTTITLDWVLQFGRVKQRYDELLSSGIYNDNSLKILRKKIGRHLSELFKGNNAGGLSFNTSNQTSDLRQFSNDWQFQFCAVSTRDTANGNAMSDLTGALANFNIFAAVGQVSVYGDRYHRYDNKARTKTYCIDPIVEITHVFVYVKDNYSFIDADAKGKSQYLGHWNKTGVIATLGGILSDRLDGRYLTGMASVKPNFGVDLHTDLGNVSEDRSLLHTPYLTAQGLELLVDTRKGWIRKQRESDIYFPVFNRTYNEWREQHQQGGDFMIYSKPKYLKLKQPIKIKLDTLCRTPEPM</sequence>